<evidence type="ECO:0000256" key="2">
    <source>
        <dbReference type="ARBA" id="ARBA00022448"/>
    </source>
</evidence>
<dbReference type="PANTHER" id="PTHR30006:SF3">
    <property type="entry name" value="THIAMINE-BINDING PERIPLASMIC PROTEIN"/>
    <property type="match status" value="1"/>
</dbReference>
<dbReference type="Pfam" id="PF13416">
    <property type="entry name" value="SBP_bac_8"/>
    <property type="match status" value="1"/>
</dbReference>
<dbReference type="Gene3D" id="3.40.190.10">
    <property type="entry name" value="Periplasmic binding protein-like II"/>
    <property type="match status" value="2"/>
</dbReference>
<name>A0A381UV92_9ZZZZ</name>
<evidence type="ECO:0000256" key="3">
    <source>
        <dbReference type="ARBA" id="ARBA00022729"/>
    </source>
</evidence>
<dbReference type="InterPro" id="IPR006059">
    <property type="entry name" value="SBP"/>
</dbReference>
<dbReference type="GO" id="GO:0030975">
    <property type="term" value="F:thiamine binding"/>
    <property type="evidence" value="ECO:0007669"/>
    <property type="project" value="TreeGrafter"/>
</dbReference>
<comment type="subcellular location">
    <subcellularLocation>
        <location evidence="1">Periplasm</location>
    </subcellularLocation>
</comment>
<keyword evidence="3" id="KW-0732">Signal</keyword>
<dbReference type="GO" id="GO:0030976">
    <property type="term" value="F:thiamine pyrophosphate binding"/>
    <property type="evidence" value="ECO:0007669"/>
    <property type="project" value="TreeGrafter"/>
</dbReference>
<organism evidence="5">
    <name type="scientific">marine metagenome</name>
    <dbReference type="NCBI Taxonomy" id="408172"/>
    <lineage>
        <taxon>unclassified sequences</taxon>
        <taxon>metagenomes</taxon>
        <taxon>ecological metagenomes</taxon>
    </lineage>
</organism>
<dbReference type="EMBL" id="UINC01007144">
    <property type="protein sequence ID" value="SVA31661.1"/>
    <property type="molecule type" value="Genomic_DNA"/>
</dbReference>
<evidence type="ECO:0008006" key="6">
    <source>
        <dbReference type="Google" id="ProtNLM"/>
    </source>
</evidence>
<keyword evidence="2" id="KW-0813">Transport</keyword>
<accession>A0A381UV92</accession>
<dbReference type="PANTHER" id="PTHR30006">
    <property type="entry name" value="THIAMINE-BINDING PERIPLASMIC PROTEIN-RELATED"/>
    <property type="match status" value="1"/>
</dbReference>
<sequence length="361" mass="39192">MKKVITKTLIAGAISTAMLAGAVQADVTLVSWGGGYSASQQKAYVDTYNSADVNMISYNGGLGEIRAQVESGNVQWDIVDVFPHEARVGCDEGLFEELPRDVFLPAADGTSMDDDIMVDVPNDCVVPQIFWSYVPFHLGSTYEGEQPSTIADFFDLEKFPGKRGIHTWGNALIEMALMADGVAIADIYDVMSTDEGMDRAFAKLDTIKDDVVFWSSGAKPLELVSSGEVAMSLAYNGRIGGAILSEGADFVVVWDGQVLEEEWLVMIKGTPNYAEALHFLVHASTAEQQAGQAHYINYGPMRASAIDILEAGEPWFHTGATIMEHMPNTPALMENTIVADPVWWADNGAEAADRFAAWMAK</sequence>
<keyword evidence="4" id="KW-0574">Periplasm</keyword>
<dbReference type="AlphaFoldDB" id="A0A381UV92"/>
<reference evidence="5" key="1">
    <citation type="submission" date="2018-05" db="EMBL/GenBank/DDBJ databases">
        <authorList>
            <person name="Lanie J.A."/>
            <person name="Ng W.-L."/>
            <person name="Kazmierczak K.M."/>
            <person name="Andrzejewski T.M."/>
            <person name="Davidsen T.M."/>
            <person name="Wayne K.J."/>
            <person name="Tettelin H."/>
            <person name="Glass J.I."/>
            <person name="Rusch D."/>
            <person name="Podicherti R."/>
            <person name="Tsui H.-C.T."/>
            <person name="Winkler M.E."/>
        </authorList>
    </citation>
    <scope>NUCLEOTIDE SEQUENCE</scope>
</reference>
<dbReference type="GO" id="GO:0030288">
    <property type="term" value="C:outer membrane-bounded periplasmic space"/>
    <property type="evidence" value="ECO:0007669"/>
    <property type="project" value="TreeGrafter"/>
</dbReference>
<proteinExistence type="predicted"/>
<evidence type="ECO:0000256" key="1">
    <source>
        <dbReference type="ARBA" id="ARBA00004418"/>
    </source>
</evidence>
<dbReference type="GO" id="GO:0015888">
    <property type="term" value="P:thiamine transport"/>
    <property type="evidence" value="ECO:0007669"/>
    <property type="project" value="TreeGrafter"/>
</dbReference>
<evidence type="ECO:0000256" key="4">
    <source>
        <dbReference type="ARBA" id="ARBA00022764"/>
    </source>
</evidence>
<dbReference type="SUPFAM" id="SSF53850">
    <property type="entry name" value="Periplasmic binding protein-like II"/>
    <property type="match status" value="1"/>
</dbReference>
<gene>
    <name evidence="5" type="ORF">METZ01_LOCUS84515</name>
</gene>
<evidence type="ECO:0000313" key="5">
    <source>
        <dbReference type="EMBL" id="SVA31661.1"/>
    </source>
</evidence>
<protein>
    <recommendedName>
        <fullName evidence="6">ABC transporter substrate-binding protein</fullName>
    </recommendedName>
</protein>